<feature type="region of interest" description="Disordered" evidence="3">
    <location>
        <begin position="431"/>
        <end position="452"/>
    </location>
</feature>
<dbReference type="Proteomes" id="UP001212152">
    <property type="component" value="Unassembled WGS sequence"/>
</dbReference>
<dbReference type="InterPro" id="IPR050248">
    <property type="entry name" value="Polysacc_deacetylase_ArnD"/>
</dbReference>
<evidence type="ECO:0000313" key="7">
    <source>
        <dbReference type="Proteomes" id="UP001212152"/>
    </source>
</evidence>
<organism evidence="6 7">
    <name type="scientific">Geranomyces variabilis</name>
    <dbReference type="NCBI Taxonomy" id="109894"/>
    <lineage>
        <taxon>Eukaryota</taxon>
        <taxon>Fungi</taxon>
        <taxon>Fungi incertae sedis</taxon>
        <taxon>Chytridiomycota</taxon>
        <taxon>Chytridiomycota incertae sedis</taxon>
        <taxon>Chytridiomycetes</taxon>
        <taxon>Spizellomycetales</taxon>
        <taxon>Powellomycetaceae</taxon>
        <taxon>Geranomyces</taxon>
    </lineage>
</organism>
<dbReference type="InterPro" id="IPR011330">
    <property type="entry name" value="Glyco_hydro/deAcase_b/a-brl"/>
</dbReference>
<gene>
    <name evidence="6" type="primary">CDA2_2</name>
    <name evidence="6" type="ORF">HDU87_002762</name>
</gene>
<evidence type="ECO:0000256" key="1">
    <source>
        <dbReference type="ARBA" id="ARBA00022723"/>
    </source>
</evidence>
<dbReference type="Gene3D" id="3.20.20.370">
    <property type="entry name" value="Glycoside hydrolase/deacetylase"/>
    <property type="match status" value="1"/>
</dbReference>
<evidence type="ECO:0000256" key="3">
    <source>
        <dbReference type="SAM" id="MobiDB-lite"/>
    </source>
</evidence>
<dbReference type="Pfam" id="PF01522">
    <property type="entry name" value="Polysacc_deac_1"/>
    <property type="match status" value="1"/>
</dbReference>
<evidence type="ECO:0000256" key="4">
    <source>
        <dbReference type="SAM" id="SignalP"/>
    </source>
</evidence>
<keyword evidence="7" id="KW-1185">Reference proteome</keyword>
<dbReference type="PROSITE" id="PS51677">
    <property type="entry name" value="NODB"/>
    <property type="match status" value="1"/>
</dbReference>
<keyword evidence="2" id="KW-0378">Hydrolase</keyword>
<dbReference type="GO" id="GO:0016020">
    <property type="term" value="C:membrane"/>
    <property type="evidence" value="ECO:0007669"/>
    <property type="project" value="TreeGrafter"/>
</dbReference>
<feature type="signal peptide" evidence="4">
    <location>
        <begin position="1"/>
        <end position="22"/>
    </location>
</feature>
<dbReference type="PANTHER" id="PTHR10587:SF133">
    <property type="entry name" value="CHITIN DEACETYLASE 1-RELATED"/>
    <property type="match status" value="1"/>
</dbReference>
<dbReference type="AlphaFoldDB" id="A0AAD5XUX5"/>
<dbReference type="PANTHER" id="PTHR10587">
    <property type="entry name" value="GLYCOSYL TRANSFERASE-RELATED"/>
    <property type="match status" value="1"/>
</dbReference>
<dbReference type="SUPFAM" id="SSF88713">
    <property type="entry name" value="Glycoside hydrolase/deacetylase"/>
    <property type="match status" value="1"/>
</dbReference>
<dbReference type="GO" id="GO:0009272">
    <property type="term" value="P:fungal-type cell wall biogenesis"/>
    <property type="evidence" value="ECO:0007669"/>
    <property type="project" value="UniProtKB-ARBA"/>
</dbReference>
<comment type="caution">
    <text evidence="6">The sequence shown here is derived from an EMBL/GenBank/DDBJ whole genome shotgun (WGS) entry which is preliminary data.</text>
</comment>
<evidence type="ECO:0000256" key="2">
    <source>
        <dbReference type="ARBA" id="ARBA00022801"/>
    </source>
</evidence>
<keyword evidence="1" id="KW-0479">Metal-binding</keyword>
<accession>A0AAD5XUX5</accession>
<evidence type="ECO:0000259" key="5">
    <source>
        <dbReference type="PROSITE" id="PS51677"/>
    </source>
</evidence>
<dbReference type="EMBL" id="JADGJQ010000002">
    <property type="protein sequence ID" value="KAJ3185194.1"/>
    <property type="molecule type" value="Genomic_DNA"/>
</dbReference>
<feature type="chain" id="PRO_5042160990" evidence="4">
    <location>
        <begin position="23"/>
        <end position="478"/>
    </location>
</feature>
<proteinExistence type="predicted"/>
<evidence type="ECO:0000313" key="6">
    <source>
        <dbReference type="EMBL" id="KAJ3185194.1"/>
    </source>
</evidence>
<feature type="domain" description="NodB homology" evidence="5">
    <location>
        <begin position="188"/>
        <end position="379"/>
    </location>
</feature>
<keyword evidence="4" id="KW-0732">Signal</keyword>
<reference evidence="6" key="1">
    <citation type="submission" date="2020-05" db="EMBL/GenBank/DDBJ databases">
        <title>Phylogenomic resolution of chytrid fungi.</title>
        <authorList>
            <person name="Stajich J.E."/>
            <person name="Amses K."/>
            <person name="Simmons R."/>
            <person name="Seto K."/>
            <person name="Myers J."/>
            <person name="Bonds A."/>
            <person name="Quandt C.A."/>
            <person name="Barry K."/>
            <person name="Liu P."/>
            <person name="Grigoriev I."/>
            <person name="Longcore J.E."/>
            <person name="James T.Y."/>
        </authorList>
    </citation>
    <scope>NUCLEOTIDE SEQUENCE</scope>
    <source>
        <strain evidence="6">JEL0379</strain>
    </source>
</reference>
<name>A0AAD5XUX5_9FUNG</name>
<protein>
    <submittedName>
        <fullName evidence="6">Chitin deacetylase</fullName>
    </submittedName>
</protein>
<dbReference type="InterPro" id="IPR002509">
    <property type="entry name" value="NODB_dom"/>
</dbReference>
<sequence>MAPPVVIIAAAFSALVAAGAVAQTTATASAPAAPVAAAPAAAPAFITQNVAWTDVTPQVAGALPYNPISAGAILPAAALAAYPDMPSTTGGLAWPDSNEQKGVINLPALLSSPLVANALALVNKTVDQTFLAIPQSLRVDNSGKTQYAMGDLGVAAANCWWPSSNCVSPTQTNFAYLKPDVASCPGANVLGLNYDDGPSTTVQNNGTSTQDLAAQLASMNQKATFFATGSNSYMNPQALKDLYNAGHEIAVHSWSHAPMTSLTTEQIVAEIKYTEAIIYAIIGRRPRYFRAPYGDIDNRVRAIAGALGYESVLWGHDKDTGDSDGGTLASVVTAFTSWNLPNQPGFIDLEHSLNIQSNDYAIAALKAAQTAQAAGTWTLTMMPVGQCQGKTSYVDLTGAALPNLPAASTPAAAAQTTSLGAAVPTPVVAGSTVGSKPASPTPSGSAQDIPHSAAGSQACAGAGAVGALAVLAAVSHLL</sequence>
<dbReference type="GO" id="GO:0046872">
    <property type="term" value="F:metal ion binding"/>
    <property type="evidence" value="ECO:0007669"/>
    <property type="project" value="UniProtKB-KW"/>
</dbReference>
<dbReference type="GO" id="GO:0004099">
    <property type="term" value="F:chitin deacetylase activity"/>
    <property type="evidence" value="ECO:0007669"/>
    <property type="project" value="TreeGrafter"/>
</dbReference>
<dbReference type="GO" id="GO:0005975">
    <property type="term" value="P:carbohydrate metabolic process"/>
    <property type="evidence" value="ECO:0007669"/>
    <property type="project" value="InterPro"/>
</dbReference>